<name>A0A1R3TAW1_9BACT</name>
<proteinExistence type="predicted"/>
<dbReference type="RefSeq" id="WP_076930697.1">
    <property type="nucleotide sequence ID" value="NZ_LT605205.1"/>
</dbReference>
<dbReference type="STRING" id="1642647.PSM36_1919"/>
<protein>
    <submittedName>
        <fullName evidence="1">Uncharacterized protein</fullName>
    </submittedName>
</protein>
<evidence type="ECO:0000313" key="2">
    <source>
        <dbReference type="Proteomes" id="UP000187464"/>
    </source>
</evidence>
<dbReference type="PROSITE" id="PS51257">
    <property type="entry name" value="PROKAR_LIPOPROTEIN"/>
    <property type="match status" value="1"/>
</dbReference>
<dbReference type="Proteomes" id="UP000187464">
    <property type="component" value="Chromosome I"/>
</dbReference>
<keyword evidence="2" id="KW-1185">Reference proteome</keyword>
<accession>A0A1R3TAW1</accession>
<dbReference type="KEGG" id="psac:PSM36_1919"/>
<gene>
    <name evidence="1" type="ORF">PSM36_1919</name>
</gene>
<reference evidence="1 2" key="1">
    <citation type="submission" date="2016-08" db="EMBL/GenBank/DDBJ databases">
        <authorList>
            <person name="Seilhamer J.J."/>
        </authorList>
    </citation>
    <scope>NUCLEOTIDE SEQUENCE [LARGE SCALE GENOMIC DNA]</scope>
    <source>
        <strain evidence="1">M3/6</strain>
    </source>
</reference>
<organism evidence="1 2">
    <name type="scientific">Proteiniphilum saccharofermentans</name>
    <dbReference type="NCBI Taxonomy" id="1642647"/>
    <lineage>
        <taxon>Bacteria</taxon>
        <taxon>Pseudomonadati</taxon>
        <taxon>Bacteroidota</taxon>
        <taxon>Bacteroidia</taxon>
        <taxon>Bacteroidales</taxon>
        <taxon>Dysgonomonadaceae</taxon>
        <taxon>Proteiniphilum</taxon>
    </lineage>
</organism>
<dbReference type="AlphaFoldDB" id="A0A1R3TAW1"/>
<dbReference type="EMBL" id="LT605205">
    <property type="protein sequence ID" value="SCD20734.1"/>
    <property type="molecule type" value="Genomic_DNA"/>
</dbReference>
<sequence length="208" mass="24498">MKKLHYIYTVIFMFLFVGCEMDSEDLPTCHNDQLLFDFTTELSTYLDDHFSFMCENIPLTQRCYRDDFIKLELEEKIAYYEPIGNGGYQPSYMSYPDYTDEEISAIEYVFSLHSELDKMDSRLRRDLLSMAVGKHRKKFGQEYTAPVNARKSGIVLILSILQYENASEVLDRICGYCTKYNLIDPFELTHNEEFNQFLIKEVSSYLSK</sequence>
<evidence type="ECO:0000313" key="1">
    <source>
        <dbReference type="EMBL" id="SCD20734.1"/>
    </source>
</evidence>